<comment type="caution">
    <text evidence="2">The sequence shown here is derived from an EMBL/GenBank/DDBJ whole genome shotgun (WGS) entry which is preliminary data.</text>
</comment>
<dbReference type="AlphaFoldDB" id="A0AAD7WV55"/>
<feature type="region of interest" description="Disordered" evidence="1">
    <location>
        <begin position="1"/>
        <end position="72"/>
    </location>
</feature>
<dbReference type="EMBL" id="JAINUG010000028">
    <property type="protein sequence ID" value="KAJ8410130.1"/>
    <property type="molecule type" value="Genomic_DNA"/>
</dbReference>
<accession>A0AAD7WV55</accession>
<proteinExistence type="predicted"/>
<dbReference type="Proteomes" id="UP001221898">
    <property type="component" value="Unassembled WGS sequence"/>
</dbReference>
<protein>
    <submittedName>
        <fullName evidence="2">Uncharacterized protein</fullName>
    </submittedName>
</protein>
<sequence>MRGGLASLRGLMQSDRNSGPGSVMSDGGRTYAAATPPPGGSTIVPCPGDSTVPGQDSAWVGRKSRKGGSDGG</sequence>
<evidence type="ECO:0000313" key="3">
    <source>
        <dbReference type="Proteomes" id="UP001221898"/>
    </source>
</evidence>
<evidence type="ECO:0000313" key="2">
    <source>
        <dbReference type="EMBL" id="KAJ8410130.1"/>
    </source>
</evidence>
<keyword evidence="3" id="KW-1185">Reference proteome</keyword>
<gene>
    <name evidence="2" type="ORF">AAFF_G00211710</name>
</gene>
<name>A0AAD7WV55_9TELE</name>
<reference evidence="2" key="1">
    <citation type="journal article" date="2023" name="Science">
        <title>Genome structures resolve the early diversification of teleost fishes.</title>
        <authorList>
            <person name="Parey E."/>
            <person name="Louis A."/>
            <person name="Montfort J."/>
            <person name="Bouchez O."/>
            <person name="Roques C."/>
            <person name="Iampietro C."/>
            <person name="Lluch J."/>
            <person name="Castinel A."/>
            <person name="Donnadieu C."/>
            <person name="Desvignes T."/>
            <person name="Floi Bucao C."/>
            <person name="Jouanno E."/>
            <person name="Wen M."/>
            <person name="Mejri S."/>
            <person name="Dirks R."/>
            <person name="Jansen H."/>
            <person name="Henkel C."/>
            <person name="Chen W.J."/>
            <person name="Zahm M."/>
            <person name="Cabau C."/>
            <person name="Klopp C."/>
            <person name="Thompson A.W."/>
            <person name="Robinson-Rechavi M."/>
            <person name="Braasch I."/>
            <person name="Lecointre G."/>
            <person name="Bobe J."/>
            <person name="Postlethwait J.H."/>
            <person name="Berthelot C."/>
            <person name="Roest Crollius H."/>
            <person name="Guiguen Y."/>
        </authorList>
    </citation>
    <scope>NUCLEOTIDE SEQUENCE</scope>
    <source>
        <strain evidence="2">NC1722</strain>
    </source>
</reference>
<evidence type="ECO:0000256" key="1">
    <source>
        <dbReference type="SAM" id="MobiDB-lite"/>
    </source>
</evidence>
<organism evidence="2 3">
    <name type="scientific">Aldrovandia affinis</name>
    <dbReference type="NCBI Taxonomy" id="143900"/>
    <lineage>
        <taxon>Eukaryota</taxon>
        <taxon>Metazoa</taxon>
        <taxon>Chordata</taxon>
        <taxon>Craniata</taxon>
        <taxon>Vertebrata</taxon>
        <taxon>Euteleostomi</taxon>
        <taxon>Actinopterygii</taxon>
        <taxon>Neopterygii</taxon>
        <taxon>Teleostei</taxon>
        <taxon>Notacanthiformes</taxon>
        <taxon>Halosauridae</taxon>
        <taxon>Aldrovandia</taxon>
    </lineage>
</organism>